<evidence type="ECO:0000259" key="2">
    <source>
        <dbReference type="Pfam" id="PF02608"/>
    </source>
</evidence>
<keyword evidence="3" id="KW-0813">Transport</keyword>
<accession>A0A2G3E2J2</accession>
<proteinExistence type="predicted"/>
<dbReference type="GO" id="GO:0005886">
    <property type="term" value="C:plasma membrane"/>
    <property type="evidence" value="ECO:0007669"/>
    <property type="project" value="InterPro"/>
</dbReference>
<feature type="domain" description="ABC transporter substrate-binding protein PnrA-like" evidence="2">
    <location>
        <begin position="292"/>
        <end position="450"/>
    </location>
</feature>
<organism evidence="3 4">
    <name type="scientific">Agathobacter ruminis</name>
    <dbReference type="NCBI Taxonomy" id="1712665"/>
    <lineage>
        <taxon>Bacteria</taxon>
        <taxon>Bacillati</taxon>
        <taxon>Bacillota</taxon>
        <taxon>Clostridia</taxon>
        <taxon>Lachnospirales</taxon>
        <taxon>Lachnospiraceae</taxon>
        <taxon>Agathobacter</taxon>
    </lineage>
</organism>
<dbReference type="AlphaFoldDB" id="A0A2G3E2J2"/>
<dbReference type="InterPro" id="IPR036086">
    <property type="entry name" value="ParB/Sulfiredoxin_sf"/>
</dbReference>
<dbReference type="PANTHER" id="PTHR43208">
    <property type="entry name" value="ABC TRANSPORTER SUBSTRATE-BINDING PROTEIN"/>
    <property type="match status" value="1"/>
</dbReference>
<keyword evidence="1" id="KW-0732">Signal</keyword>
<dbReference type="Proteomes" id="UP000224563">
    <property type="component" value="Unassembled WGS sequence"/>
</dbReference>
<gene>
    <name evidence="3" type="ORF">CSX02_07875</name>
</gene>
<dbReference type="Pfam" id="PF02608">
    <property type="entry name" value="Bmp"/>
    <property type="match status" value="1"/>
</dbReference>
<dbReference type="PANTHER" id="PTHR43208:SF1">
    <property type="entry name" value="ABC TRANSPORTER SUBSTRATE-BINDING PROTEIN"/>
    <property type="match status" value="1"/>
</dbReference>
<dbReference type="InterPro" id="IPR052910">
    <property type="entry name" value="ABC-Purine-Binding"/>
</dbReference>
<evidence type="ECO:0000313" key="3">
    <source>
        <dbReference type="EMBL" id="PHU37459.1"/>
    </source>
</evidence>
<dbReference type="EMBL" id="PDYG01000055">
    <property type="protein sequence ID" value="PHU37459.1"/>
    <property type="molecule type" value="Genomic_DNA"/>
</dbReference>
<keyword evidence="4" id="KW-1185">Reference proteome</keyword>
<evidence type="ECO:0000256" key="1">
    <source>
        <dbReference type="ARBA" id="ARBA00022729"/>
    </source>
</evidence>
<evidence type="ECO:0000313" key="4">
    <source>
        <dbReference type="Proteomes" id="UP000224563"/>
    </source>
</evidence>
<reference evidence="3 4" key="2">
    <citation type="submission" date="2017-10" db="EMBL/GenBank/DDBJ databases">
        <authorList>
            <person name="Banno H."/>
            <person name="Chua N.-H."/>
        </authorList>
    </citation>
    <scope>NUCLEOTIDE SEQUENCE [LARGE SCALE GENOMIC DNA]</scope>
    <source>
        <strain evidence="3 4">JK623</strain>
    </source>
</reference>
<protein>
    <submittedName>
        <fullName evidence="3">Simple sugar transporter substrate-binding protein</fullName>
    </submittedName>
</protein>
<keyword evidence="3" id="KW-0762">Sugar transport</keyword>
<dbReference type="SUPFAM" id="SSF110849">
    <property type="entry name" value="ParB/Sulfiredoxin"/>
    <property type="match status" value="1"/>
</dbReference>
<name>A0A2G3E2J2_9FIRM</name>
<sequence>MSLSDYEEARKLGKKEYKYCVSIGRSPYLPVLEEILSNEQVQTEQYMGLLNIPLDFVVGTATAGRTTAFAANFMPILDDSSEFSFKWDVLSDAQVNEGIRDPIKVYEYMNRYYVVEGNKRVSVMKYYGAGAIPAFVTRKIPKLSDDPEIKLYYEFMDFNKKTGINTIEFSVFGSAQKLLDHVGAPTPWDDKTLDDFNRVVFIFTKVYNAQGGQKLNLKLGDALVAFFNVYGYQAATEMNEAQFNTSIQKCWNEITNMSEHFKVDLVMNPAEVKERKGLFGWLGGNTQKTCTVAFLYPKSPEKSDWIYAHELGRNYLEDTFPDTIKTIRVDDVTPNNVVNVLDDVIADGATIIFEVAPQLMQESLKMAVEHPEVVILNCSLNAPHKYIRTYYARMYEAKFLAGMIAGALAENDKIAYIADYPIYGMIANINAFAYGASLVNPRAKIYLDWSTRKNYDFEKLMNDNQIHIVSDQDMITPTDPSRSFGLYAYDIDGERKNLVMPIWNWGVFYEKLIQSILSGTFDSEEWDERRPLNYWWGMSAGVIDLIASKNVPVSVTALIDHMRDNICQGEWNVFSGEIRDQNGVRKNKQHHTMRPDDIMNMDWLAENVIGSLPEMKDLIDGAKTVVEIKGVEA</sequence>
<dbReference type="InterPro" id="IPR003760">
    <property type="entry name" value="PnrA-like"/>
</dbReference>
<reference evidence="3 4" key="1">
    <citation type="submission" date="2017-10" db="EMBL/GenBank/DDBJ databases">
        <title>Resolving the taxonomy of Roseburia spp., Eubacterium rectale and Agathobacter spp. through phylogenomic analysis.</title>
        <authorList>
            <person name="Sheridan P.O."/>
            <person name="Walker A.W."/>
            <person name="Duncan S.H."/>
            <person name="Scott K.P."/>
            <person name="Toole P.W.O."/>
            <person name="Luis P."/>
            <person name="Flint H.J."/>
        </authorList>
    </citation>
    <scope>NUCLEOTIDE SEQUENCE [LARGE SCALE GENOMIC DNA]</scope>
    <source>
        <strain evidence="3 4">JK623</strain>
    </source>
</reference>
<dbReference type="Gene3D" id="3.40.50.2300">
    <property type="match status" value="2"/>
</dbReference>
<comment type="caution">
    <text evidence="3">The sequence shown here is derived from an EMBL/GenBank/DDBJ whole genome shotgun (WGS) entry which is preliminary data.</text>
</comment>
<dbReference type="RefSeq" id="WP_099386273.1">
    <property type="nucleotide sequence ID" value="NZ_JANSWH010000050.1"/>
</dbReference>